<dbReference type="EMBL" id="JARJLR010000042">
    <property type="protein sequence ID" value="MDF3840470.1"/>
    <property type="molecule type" value="Genomic_DNA"/>
</dbReference>
<proteinExistence type="predicted"/>
<dbReference type="Proteomes" id="UP001220662">
    <property type="component" value="Unassembled WGS sequence"/>
</dbReference>
<feature type="transmembrane region" description="Helical" evidence="1">
    <location>
        <begin position="6"/>
        <end position="28"/>
    </location>
</feature>
<evidence type="ECO:0000313" key="3">
    <source>
        <dbReference type="Proteomes" id="UP001220662"/>
    </source>
</evidence>
<keyword evidence="1" id="KW-0812">Transmembrane</keyword>
<gene>
    <name evidence="2" type="ORF">P3W55_01965</name>
</gene>
<protein>
    <submittedName>
        <fullName evidence="2">Uncharacterized protein</fullName>
    </submittedName>
</protein>
<evidence type="ECO:0000256" key="1">
    <source>
        <dbReference type="SAM" id="Phobius"/>
    </source>
</evidence>
<keyword evidence="1" id="KW-1133">Transmembrane helix</keyword>
<comment type="caution">
    <text evidence="2">The sequence shown here is derived from an EMBL/GenBank/DDBJ whole genome shotgun (WGS) entry which is preliminary data.</text>
</comment>
<reference evidence="2" key="1">
    <citation type="submission" date="2023-03" db="EMBL/GenBank/DDBJ databases">
        <title>Draft assemblies of triclosan tolerant bacteria isolated from returned activated sludge.</title>
        <authorList>
            <person name="Van Hamelsveld S."/>
        </authorList>
    </citation>
    <scope>NUCLEOTIDE SEQUENCE</scope>
    <source>
        <strain evidence="2">GW210015_S63</strain>
    </source>
</reference>
<organism evidence="2 3">
    <name type="scientific">Pseudomonas citronellolis</name>
    <dbReference type="NCBI Taxonomy" id="53408"/>
    <lineage>
        <taxon>Bacteria</taxon>
        <taxon>Pseudomonadati</taxon>
        <taxon>Pseudomonadota</taxon>
        <taxon>Gammaproteobacteria</taxon>
        <taxon>Pseudomonadales</taxon>
        <taxon>Pseudomonadaceae</taxon>
        <taxon>Pseudomonas</taxon>
    </lineage>
</organism>
<evidence type="ECO:0000313" key="2">
    <source>
        <dbReference type="EMBL" id="MDF3840470.1"/>
    </source>
</evidence>
<keyword evidence="1" id="KW-0472">Membrane</keyword>
<accession>A0AAW6P1A5</accession>
<dbReference type="AlphaFoldDB" id="A0AAW6P1A5"/>
<name>A0AAW6P1A5_9PSED</name>
<dbReference type="RefSeq" id="WP_276213643.1">
    <property type="nucleotide sequence ID" value="NZ_CP141948.1"/>
</dbReference>
<sequence>MATDLIGWAISLLSIFAAVVTALVKLLLWQFEKRLSERFTSQDEARKEASKHWEESFAKVLERQDKDALALQQLERAFLNFKADLPLEYVRREDWARGHSIIEAKLDGLALRYENILLKGARND</sequence>